<comment type="similarity">
    <text evidence="5">Belongs to the zinc-containing alcohol dehydrogenase family.</text>
</comment>
<feature type="domain" description="Enoyl reductase (ER)" evidence="6">
    <location>
        <begin position="20"/>
        <end position="348"/>
    </location>
</feature>
<evidence type="ECO:0000256" key="3">
    <source>
        <dbReference type="ARBA" id="ARBA00022833"/>
    </source>
</evidence>
<dbReference type="InterPro" id="IPR013154">
    <property type="entry name" value="ADH-like_N"/>
</dbReference>
<dbReference type="Gene3D" id="3.40.50.720">
    <property type="entry name" value="NAD(P)-binding Rossmann-like Domain"/>
    <property type="match status" value="1"/>
</dbReference>
<dbReference type="OrthoDB" id="1879366at2759"/>
<dbReference type="SUPFAM" id="SSF50129">
    <property type="entry name" value="GroES-like"/>
    <property type="match status" value="1"/>
</dbReference>
<evidence type="ECO:0000259" key="6">
    <source>
        <dbReference type="SMART" id="SM00829"/>
    </source>
</evidence>
<evidence type="ECO:0000313" key="8">
    <source>
        <dbReference type="Proteomes" id="UP000199727"/>
    </source>
</evidence>
<dbReference type="SUPFAM" id="SSF51735">
    <property type="entry name" value="NAD(P)-binding Rossmann-fold domains"/>
    <property type="match status" value="1"/>
</dbReference>
<evidence type="ECO:0000256" key="4">
    <source>
        <dbReference type="ARBA" id="ARBA00023002"/>
    </source>
</evidence>
<accession>A0A854QQD5</accession>
<evidence type="ECO:0000256" key="2">
    <source>
        <dbReference type="ARBA" id="ARBA00022723"/>
    </source>
</evidence>
<dbReference type="GO" id="GO:0008270">
    <property type="term" value="F:zinc ion binding"/>
    <property type="evidence" value="ECO:0007669"/>
    <property type="project" value="InterPro"/>
</dbReference>
<dbReference type="Pfam" id="PF00107">
    <property type="entry name" value="ADH_zinc_N"/>
    <property type="match status" value="1"/>
</dbReference>
<keyword evidence="3 5" id="KW-0862">Zinc</keyword>
<dbReference type="InterPro" id="IPR013149">
    <property type="entry name" value="ADH-like_C"/>
</dbReference>
<dbReference type="PROSITE" id="PS00059">
    <property type="entry name" value="ADH_ZINC"/>
    <property type="match status" value="1"/>
</dbReference>
<sequence length="350" mass="37623">MSNSIPPQFTGWAAYSPQRGDQIELKPHSYMPRKFEDDDVIIKVECCGLCGSDVHTVRMETPGPTITGHEIVGTVVKAGPKSEHKVGERVGFGGQAGSCRSCARCKDEFENYCPQSQNAFLSPLESETQPYTQGGFSDYYQAKGHFAIKIPDEVSSVDAAPLLCAGVTVFTPLKHYKAGPSVKVGVVGIGGLGHVGLQFAKATGAHVTAISSSSSKRDDAAKLGADAYLDTSDEEAVKAAFSTLDLIICTSYQDNMPLKEVYLPLLRPLGNIVILGLAESGYPTLGVWDLLGKSVTSSMIGSPKDHADMFAAVVKHNIRPWVQTRPMAEASKAFTDFRKGVPKYRFVLTA</sequence>
<dbReference type="AlphaFoldDB" id="A0A854QQD5"/>
<comment type="caution">
    <text evidence="7">The sequence shown here is derived from an EMBL/GenBank/DDBJ whole genome shotgun (WGS) entry which is preliminary data.</text>
</comment>
<dbReference type="Proteomes" id="UP000199727">
    <property type="component" value="Unassembled WGS sequence"/>
</dbReference>
<keyword evidence="4" id="KW-0560">Oxidoreductase</keyword>
<reference evidence="7 8" key="1">
    <citation type="submission" date="2017-06" db="EMBL/GenBank/DDBJ databases">
        <title>Global population genomics of the pathogenic fungus Cryptococcus neoformans var. grubii.</title>
        <authorList>
            <person name="Cuomo C."/>
            <person name="Litvintseva A."/>
            <person name="Chen Y."/>
            <person name="Young S."/>
            <person name="Zeng Q."/>
            <person name="Chapman S."/>
            <person name="Gujja S."/>
            <person name="Saif S."/>
            <person name="Birren B."/>
        </authorList>
    </citation>
    <scope>NUCLEOTIDE SEQUENCE [LARGE SCALE GENOMIC DNA]</scope>
    <source>
        <strain evidence="7 8">Tu259-1</strain>
    </source>
</reference>
<dbReference type="InterPro" id="IPR002328">
    <property type="entry name" value="ADH_Zn_CS"/>
</dbReference>
<organism evidence="7 8">
    <name type="scientific">Cryptococcus neoformans Tu259-1</name>
    <dbReference type="NCBI Taxonomy" id="1230072"/>
    <lineage>
        <taxon>Eukaryota</taxon>
        <taxon>Fungi</taxon>
        <taxon>Dikarya</taxon>
        <taxon>Basidiomycota</taxon>
        <taxon>Agaricomycotina</taxon>
        <taxon>Tremellomycetes</taxon>
        <taxon>Tremellales</taxon>
        <taxon>Cryptococcaceae</taxon>
        <taxon>Cryptococcus</taxon>
        <taxon>Cryptococcus neoformans species complex</taxon>
    </lineage>
</organism>
<comment type="cofactor">
    <cofactor evidence="1 5">
        <name>Zn(2+)</name>
        <dbReference type="ChEBI" id="CHEBI:29105"/>
    </cofactor>
</comment>
<dbReference type="PANTHER" id="PTHR42683">
    <property type="entry name" value="ALDEHYDE REDUCTASE"/>
    <property type="match status" value="1"/>
</dbReference>
<evidence type="ECO:0000313" key="7">
    <source>
        <dbReference type="EMBL" id="OXG28877.1"/>
    </source>
</evidence>
<dbReference type="Gene3D" id="3.90.180.10">
    <property type="entry name" value="Medium-chain alcohol dehydrogenases, catalytic domain"/>
    <property type="match status" value="1"/>
</dbReference>
<dbReference type="EMBL" id="AMKT01000010">
    <property type="protein sequence ID" value="OXG28877.1"/>
    <property type="molecule type" value="Genomic_DNA"/>
</dbReference>
<evidence type="ECO:0000256" key="1">
    <source>
        <dbReference type="ARBA" id="ARBA00001947"/>
    </source>
</evidence>
<dbReference type="Pfam" id="PF08240">
    <property type="entry name" value="ADH_N"/>
    <property type="match status" value="1"/>
</dbReference>
<dbReference type="InterPro" id="IPR036291">
    <property type="entry name" value="NAD(P)-bd_dom_sf"/>
</dbReference>
<dbReference type="SMART" id="SM00829">
    <property type="entry name" value="PKS_ER"/>
    <property type="match status" value="1"/>
</dbReference>
<dbReference type="InterPro" id="IPR011032">
    <property type="entry name" value="GroES-like_sf"/>
</dbReference>
<keyword evidence="2 5" id="KW-0479">Metal-binding</keyword>
<name>A0A854QQD5_CRYNE</name>
<dbReference type="GO" id="GO:0016616">
    <property type="term" value="F:oxidoreductase activity, acting on the CH-OH group of donors, NAD or NADP as acceptor"/>
    <property type="evidence" value="ECO:0007669"/>
    <property type="project" value="InterPro"/>
</dbReference>
<dbReference type="CDD" id="cd05283">
    <property type="entry name" value="CAD1"/>
    <property type="match status" value="1"/>
</dbReference>
<protein>
    <submittedName>
        <fullName evidence="7">Mannitol dehydrogenase</fullName>
    </submittedName>
</protein>
<dbReference type="InterPro" id="IPR020843">
    <property type="entry name" value="ER"/>
</dbReference>
<dbReference type="FunFam" id="3.40.50.720:FF:000022">
    <property type="entry name" value="Cinnamyl alcohol dehydrogenase"/>
    <property type="match status" value="1"/>
</dbReference>
<gene>
    <name evidence="7" type="ORF">C361_00529</name>
</gene>
<proteinExistence type="inferred from homology"/>
<dbReference type="InterPro" id="IPR047109">
    <property type="entry name" value="CAD-like"/>
</dbReference>
<evidence type="ECO:0000256" key="5">
    <source>
        <dbReference type="RuleBase" id="RU361277"/>
    </source>
</evidence>